<dbReference type="InterPro" id="IPR031100">
    <property type="entry name" value="LOG_fam"/>
</dbReference>
<proteinExistence type="predicted"/>
<dbReference type="PANTHER" id="PTHR31223:SF70">
    <property type="entry name" value="LOG FAMILY PROTEIN YJL055W"/>
    <property type="match status" value="1"/>
</dbReference>
<dbReference type="Gene3D" id="3.40.50.450">
    <property type="match status" value="1"/>
</dbReference>
<dbReference type="InterPro" id="IPR005269">
    <property type="entry name" value="LOG"/>
</dbReference>
<dbReference type="GO" id="GO:0016799">
    <property type="term" value="F:hydrolase activity, hydrolyzing N-glycosyl compounds"/>
    <property type="evidence" value="ECO:0007669"/>
    <property type="project" value="TreeGrafter"/>
</dbReference>
<dbReference type="SUPFAM" id="SSF102405">
    <property type="entry name" value="MCP/YpsA-like"/>
    <property type="match status" value="1"/>
</dbReference>
<protein>
    <submittedName>
        <fullName evidence="1">LOG family protein YvdD</fullName>
    </submittedName>
</protein>
<dbReference type="PANTHER" id="PTHR31223">
    <property type="entry name" value="LOG FAMILY PROTEIN YJL055W"/>
    <property type="match status" value="1"/>
</dbReference>
<sequence length="193" mass="21009">MQRICIYCGSAAGRDPRYREAASAFGAAVAARGLGVVYGGGATGMMGAVADAALAEGGEVVGVIPETLLAREVGHREVTRLEVVTSMHERKARMAELADGFIALPGGLGTFEEIFEILTWAQLGFHRKPCGLINMAGYYDHLVTFLDHAVDTGFLRRSNRDMLLVDDDGERLLERFAEYRAPRVTQWIDKSST</sequence>
<reference evidence="1" key="1">
    <citation type="submission" date="2019-06" db="EMBL/GenBank/DDBJ databases">
        <authorList>
            <person name="Murdoch R.W."/>
            <person name="Fathepure B."/>
        </authorList>
    </citation>
    <scope>NUCLEOTIDE SEQUENCE</scope>
</reference>
<organism evidence="1">
    <name type="scientific">uncultured organism</name>
    <dbReference type="NCBI Taxonomy" id="155900"/>
    <lineage>
        <taxon>unclassified sequences</taxon>
        <taxon>environmental samples</taxon>
    </lineage>
</organism>
<accession>A0A5B8RBV6</accession>
<dbReference type="Pfam" id="PF03641">
    <property type="entry name" value="Lysine_decarbox"/>
    <property type="match status" value="1"/>
</dbReference>
<name>A0A5B8RBV6_9ZZZZ</name>
<dbReference type="EMBL" id="MN079155">
    <property type="protein sequence ID" value="QEA06599.1"/>
    <property type="molecule type" value="Genomic_DNA"/>
</dbReference>
<gene>
    <name evidence="1" type="primary">yvdD</name>
    <name evidence="1" type="ORF">KBTEX_02939</name>
</gene>
<dbReference type="AlphaFoldDB" id="A0A5B8RBV6"/>
<dbReference type="NCBIfam" id="TIGR00730">
    <property type="entry name" value="Rossman fold protein, TIGR00730 family"/>
    <property type="match status" value="1"/>
</dbReference>
<evidence type="ECO:0000313" key="1">
    <source>
        <dbReference type="EMBL" id="QEA06599.1"/>
    </source>
</evidence>
<dbReference type="GO" id="GO:0009691">
    <property type="term" value="P:cytokinin biosynthetic process"/>
    <property type="evidence" value="ECO:0007669"/>
    <property type="project" value="InterPro"/>
</dbReference>